<accession>A0A9X0DGD4</accession>
<dbReference type="EMBL" id="JAPEIS010000010">
    <property type="protein sequence ID" value="KAJ8062536.1"/>
    <property type="molecule type" value="Genomic_DNA"/>
</dbReference>
<comment type="caution">
    <text evidence="1">The sequence shown here is derived from an EMBL/GenBank/DDBJ whole genome shotgun (WGS) entry which is preliminary data.</text>
</comment>
<evidence type="ECO:0000313" key="2">
    <source>
        <dbReference type="Proteomes" id="UP001152300"/>
    </source>
</evidence>
<gene>
    <name evidence="1" type="ORF">OCU04_009064</name>
</gene>
<organism evidence="1 2">
    <name type="scientific">Sclerotinia nivalis</name>
    <dbReference type="NCBI Taxonomy" id="352851"/>
    <lineage>
        <taxon>Eukaryota</taxon>
        <taxon>Fungi</taxon>
        <taxon>Dikarya</taxon>
        <taxon>Ascomycota</taxon>
        <taxon>Pezizomycotina</taxon>
        <taxon>Leotiomycetes</taxon>
        <taxon>Helotiales</taxon>
        <taxon>Sclerotiniaceae</taxon>
        <taxon>Sclerotinia</taxon>
    </lineage>
</organism>
<protein>
    <submittedName>
        <fullName evidence="1">Uncharacterized protein</fullName>
    </submittedName>
</protein>
<proteinExistence type="predicted"/>
<sequence>MYAFAVSPLHLATALSLGIYFISRTALTKYLPKLIISTHLETYIGRISKMKESSTWPVAGLMLVVISPPAATEAFQNNQLISMKKPDMLANYFKPIAGGRIYSTCRKEM</sequence>
<dbReference type="Proteomes" id="UP001152300">
    <property type="component" value="Unassembled WGS sequence"/>
</dbReference>
<dbReference type="OrthoDB" id="5406141at2759"/>
<evidence type="ECO:0000313" key="1">
    <source>
        <dbReference type="EMBL" id="KAJ8062536.1"/>
    </source>
</evidence>
<name>A0A9X0DGD4_9HELO</name>
<dbReference type="AlphaFoldDB" id="A0A9X0DGD4"/>
<keyword evidence="2" id="KW-1185">Reference proteome</keyword>
<reference evidence="1" key="1">
    <citation type="submission" date="2022-11" db="EMBL/GenBank/DDBJ databases">
        <title>Genome Resource of Sclerotinia nivalis Strain SnTB1, a Plant Pathogen Isolated from American Ginseng.</title>
        <authorList>
            <person name="Fan S."/>
        </authorList>
    </citation>
    <scope>NUCLEOTIDE SEQUENCE</scope>
    <source>
        <strain evidence="1">SnTB1</strain>
    </source>
</reference>